<comment type="caution">
    <text evidence="1">The sequence shown here is derived from an EMBL/GenBank/DDBJ whole genome shotgun (WGS) entry which is preliminary data.</text>
</comment>
<evidence type="ECO:0000313" key="1">
    <source>
        <dbReference type="EMBL" id="KAJ4974821.1"/>
    </source>
</evidence>
<accession>A0A9Q0KR33</accession>
<protein>
    <submittedName>
        <fullName evidence="1">Uncharacterized protein</fullName>
    </submittedName>
</protein>
<name>A0A9Q0KR33_9MAGN</name>
<dbReference type="AlphaFoldDB" id="A0A9Q0KR33"/>
<sequence>MPCEHILPSDCILSYHSLWNSCPVHCHDLPRSPPTIYPWAHLRIPISISPSLPAKANFQSSTPVGTCKLHLLILLLSLLHHFPILLQT</sequence>
<organism evidence="1 2">
    <name type="scientific">Protea cynaroides</name>
    <dbReference type="NCBI Taxonomy" id="273540"/>
    <lineage>
        <taxon>Eukaryota</taxon>
        <taxon>Viridiplantae</taxon>
        <taxon>Streptophyta</taxon>
        <taxon>Embryophyta</taxon>
        <taxon>Tracheophyta</taxon>
        <taxon>Spermatophyta</taxon>
        <taxon>Magnoliopsida</taxon>
        <taxon>Proteales</taxon>
        <taxon>Proteaceae</taxon>
        <taxon>Protea</taxon>
    </lineage>
</organism>
<reference evidence="1" key="1">
    <citation type="journal article" date="2023" name="Plant J.">
        <title>The genome of the king protea, Protea cynaroides.</title>
        <authorList>
            <person name="Chang J."/>
            <person name="Duong T.A."/>
            <person name="Schoeman C."/>
            <person name="Ma X."/>
            <person name="Roodt D."/>
            <person name="Barker N."/>
            <person name="Li Z."/>
            <person name="Van de Peer Y."/>
            <person name="Mizrachi E."/>
        </authorList>
    </citation>
    <scope>NUCLEOTIDE SEQUENCE</scope>
    <source>
        <tissue evidence="1">Young leaves</tissue>
    </source>
</reference>
<proteinExistence type="predicted"/>
<evidence type="ECO:0000313" key="2">
    <source>
        <dbReference type="Proteomes" id="UP001141806"/>
    </source>
</evidence>
<dbReference type="Proteomes" id="UP001141806">
    <property type="component" value="Unassembled WGS sequence"/>
</dbReference>
<keyword evidence="2" id="KW-1185">Reference proteome</keyword>
<dbReference type="EMBL" id="JAMYWD010000004">
    <property type="protein sequence ID" value="KAJ4974821.1"/>
    <property type="molecule type" value="Genomic_DNA"/>
</dbReference>
<gene>
    <name evidence="1" type="ORF">NE237_007995</name>
</gene>